<accession>A0A3T1D632</accession>
<organism evidence="6 7">
    <name type="scientific">Cohnella abietis</name>
    <dbReference type="NCBI Taxonomy" id="2507935"/>
    <lineage>
        <taxon>Bacteria</taxon>
        <taxon>Bacillati</taxon>
        <taxon>Bacillota</taxon>
        <taxon>Bacilli</taxon>
        <taxon>Bacillales</taxon>
        <taxon>Paenibacillaceae</taxon>
        <taxon>Cohnella</taxon>
    </lineage>
</organism>
<evidence type="ECO:0000259" key="4">
    <source>
        <dbReference type="Pfam" id="PF06452"/>
    </source>
</evidence>
<dbReference type="EMBL" id="AP019400">
    <property type="protein sequence ID" value="BBI33533.1"/>
    <property type="molecule type" value="Genomic_DNA"/>
</dbReference>
<dbReference type="GO" id="GO:0030246">
    <property type="term" value="F:carbohydrate binding"/>
    <property type="evidence" value="ECO:0007669"/>
    <property type="project" value="InterPro"/>
</dbReference>
<protein>
    <submittedName>
        <fullName evidence="6">Uncharacterized protein</fullName>
    </submittedName>
</protein>
<evidence type="ECO:0000259" key="5">
    <source>
        <dbReference type="Pfam" id="PF20434"/>
    </source>
</evidence>
<dbReference type="GO" id="GO:0004553">
    <property type="term" value="F:hydrolase activity, hydrolyzing O-glycosyl compounds"/>
    <property type="evidence" value="ECO:0007669"/>
    <property type="project" value="InterPro"/>
</dbReference>
<dbReference type="SUPFAM" id="SSF53474">
    <property type="entry name" value="alpha/beta-Hydrolases"/>
    <property type="match status" value="1"/>
</dbReference>
<dbReference type="InterPro" id="IPR050300">
    <property type="entry name" value="GDXG_lipolytic_enzyme"/>
</dbReference>
<dbReference type="PANTHER" id="PTHR48081">
    <property type="entry name" value="AB HYDROLASE SUPERFAMILY PROTEIN C4A8.06C"/>
    <property type="match status" value="1"/>
</dbReference>
<dbReference type="InterPro" id="IPR049492">
    <property type="entry name" value="BD-FAE-like_dom"/>
</dbReference>
<keyword evidence="2" id="KW-0472">Membrane</keyword>
<feature type="domain" description="Peptidase S9 prolyl oligopeptidase catalytic" evidence="3">
    <location>
        <begin position="235"/>
        <end position="303"/>
    </location>
</feature>
<keyword evidence="2" id="KW-0812">Transmembrane</keyword>
<feature type="transmembrane region" description="Helical" evidence="2">
    <location>
        <begin position="5"/>
        <end position="22"/>
    </location>
</feature>
<dbReference type="CDD" id="cd09621">
    <property type="entry name" value="CBM9_like_5"/>
    <property type="match status" value="1"/>
</dbReference>
<keyword evidence="7" id="KW-1185">Reference proteome</keyword>
<keyword evidence="1" id="KW-0378">Hydrolase</keyword>
<reference evidence="6 7" key="1">
    <citation type="submission" date="2019-01" db="EMBL/GenBank/DDBJ databases">
        <title>Complete genome sequence of Cohnella hallensis HS21 isolated from Korean fir (Abies koreana) rhizospheric soil.</title>
        <authorList>
            <person name="Jiang L."/>
            <person name="Kang S.W."/>
            <person name="Kim S."/>
            <person name="Jung J."/>
            <person name="Kim C.Y."/>
            <person name="Kim D.H."/>
            <person name="Kim S.W."/>
            <person name="Lee J."/>
        </authorList>
    </citation>
    <scope>NUCLEOTIDE SEQUENCE [LARGE SCALE GENOMIC DNA]</scope>
    <source>
        <strain evidence="6 7">HS21</strain>
    </source>
</reference>
<evidence type="ECO:0000259" key="3">
    <source>
        <dbReference type="Pfam" id="PF00326"/>
    </source>
</evidence>
<evidence type="ECO:0000256" key="2">
    <source>
        <dbReference type="SAM" id="Phobius"/>
    </source>
</evidence>
<dbReference type="InterPro" id="IPR010502">
    <property type="entry name" value="Carb-bd_dom_fam9"/>
</dbReference>
<dbReference type="InterPro" id="IPR001375">
    <property type="entry name" value="Peptidase_S9_cat"/>
</dbReference>
<dbReference type="Gene3D" id="2.60.40.1190">
    <property type="match status" value="1"/>
</dbReference>
<feature type="domain" description="BD-FAE-like" evidence="5">
    <location>
        <begin position="95"/>
        <end position="202"/>
    </location>
</feature>
<sequence>MKRRLIYVLPIVVILVGVWLLINRQENKDVIQNTEQKIVSANTTVNKVTPTHAVVNNEQSDVKYLAPIYDVNVQRDIVYASKKNETEIEESLKFDLYEPVSDNNKQRPVFIFIHGGGYREGGKYDAADISTKLAKRGYAVLSMDYRLKNDPFANFPRTLSDAYEDISDVIGWINTNATAFGLDAGRIAIGGDSAGGHLSMNFANEYLQNKPSIVKPIFAIVDIYGGLLDSAVQEKLPPVLIIHGTIDQLIPYQQSLDLNDALAKRGIYHNLFTMEGVGHDYKNAKYTDEIVERTLHFLWNVMNRPEAEWLPENVGIVAAAGDSFDINLPKGYISNPAADQLQVTLPKGWVLAQNDGGQSLRVQAPASLERGNYSIFVSLDQSQKIAQSFAINVKVVDPLIGSFESYFDTADNKIKTHLQITNQSNSHFNGSLEVVYDKEQASQGTFTTRVDQLGPGKSTIFNIPELARGKRIIKGIDASGTLLQMTEDLSQTLLLHKLPKPINIDGSLEEWKEQVRFDVNDVKVSGWKGKEDVSAAGYLAWDANNLYLAVEVTDDIHAQNADDSGIWNGDGVQFAIGIANTDGSVPLEYHELGAAMNDNGHLSKWRWIAPKGFRADGYVAIDQAISRKNQKTIYEMAIPWSELTKDIKLVKQGMKIKFSLLVNDNDGDGRKGWLEFNSGIGSAKDINGFGDLYLAD</sequence>
<gene>
    <name evidence="6" type="ORF">KCTCHS21_29320</name>
</gene>
<keyword evidence="2" id="KW-1133">Transmembrane helix</keyword>
<dbReference type="GO" id="GO:0006508">
    <property type="term" value="P:proteolysis"/>
    <property type="evidence" value="ECO:0007669"/>
    <property type="project" value="InterPro"/>
</dbReference>
<evidence type="ECO:0000313" key="6">
    <source>
        <dbReference type="EMBL" id="BBI33533.1"/>
    </source>
</evidence>
<dbReference type="KEGG" id="cohn:KCTCHS21_29320"/>
<dbReference type="Pfam" id="PF00326">
    <property type="entry name" value="Peptidase_S9"/>
    <property type="match status" value="1"/>
</dbReference>
<dbReference type="GO" id="GO:0016052">
    <property type="term" value="P:carbohydrate catabolic process"/>
    <property type="evidence" value="ECO:0007669"/>
    <property type="project" value="InterPro"/>
</dbReference>
<dbReference type="InterPro" id="IPR029058">
    <property type="entry name" value="AB_hydrolase_fold"/>
</dbReference>
<dbReference type="GO" id="GO:0008236">
    <property type="term" value="F:serine-type peptidase activity"/>
    <property type="evidence" value="ECO:0007669"/>
    <property type="project" value="InterPro"/>
</dbReference>
<dbReference type="SUPFAM" id="SSF49344">
    <property type="entry name" value="CBD9-like"/>
    <property type="match status" value="1"/>
</dbReference>
<proteinExistence type="predicted"/>
<dbReference type="Pfam" id="PF20434">
    <property type="entry name" value="BD-FAE"/>
    <property type="match status" value="1"/>
</dbReference>
<dbReference type="Gene3D" id="3.40.50.1820">
    <property type="entry name" value="alpha/beta hydrolase"/>
    <property type="match status" value="1"/>
</dbReference>
<name>A0A3T1D632_9BACL</name>
<dbReference type="Pfam" id="PF06452">
    <property type="entry name" value="CBM9_1"/>
    <property type="match status" value="1"/>
</dbReference>
<dbReference type="AlphaFoldDB" id="A0A3T1D632"/>
<dbReference type="OrthoDB" id="9815425at2"/>
<dbReference type="RefSeq" id="WP_130609393.1">
    <property type="nucleotide sequence ID" value="NZ_AP019400.1"/>
</dbReference>
<dbReference type="Proteomes" id="UP000289856">
    <property type="component" value="Chromosome"/>
</dbReference>
<evidence type="ECO:0000256" key="1">
    <source>
        <dbReference type="ARBA" id="ARBA00022801"/>
    </source>
</evidence>
<feature type="domain" description="Carbohydrate-binding" evidence="4">
    <location>
        <begin position="504"/>
        <end position="695"/>
    </location>
</feature>
<evidence type="ECO:0000313" key="7">
    <source>
        <dbReference type="Proteomes" id="UP000289856"/>
    </source>
</evidence>